<sequence length="49" mass="5950">MYDFDLRTPDRAYDFLLTFFNMSGEEYIEELIINSNNEFENFGIAMQQR</sequence>
<comment type="caution">
    <text evidence="1">The sequence shown here is derived from an EMBL/GenBank/DDBJ whole genome shotgun (WGS) entry which is preliminary data.</text>
</comment>
<keyword evidence="2" id="KW-1185">Reference proteome</keyword>
<gene>
    <name evidence="1" type="ORF">J2S07_001942</name>
</gene>
<organism evidence="1 2">
    <name type="scientific">Anoxybacillus andreesenii</name>
    <dbReference type="NCBI Taxonomy" id="1325932"/>
    <lineage>
        <taxon>Bacteria</taxon>
        <taxon>Bacillati</taxon>
        <taxon>Bacillota</taxon>
        <taxon>Bacilli</taxon>
        <taxon>Bacillales</taxon>
        <taxon>Anoxybacillaceae</taxon>
        <taxon>Anoxybacillus</taxon>
    </lineage>
</organism>
<evidence type="ECO:0000313" key="2">
    <source>
        <dbReference type="Proteomes" id="UP001231362"/>
    </source>
</evidence>
<proteinExistence type="predicted"/>
<name>A0ABT9V3X1_9BACL</name>
<dbReference type="RefSeq" id="WP_307150165.1">
    <property type="nucleotide sequence ID" value="NZ_JAUSTU010000007.1"/>
</dbReference>
<dbReference type="EMBL" id="JAUSTU010000007">
    <property type="protein sequence ID" value="MDQ0155637.1"/>
    <property type="molecule type" value="Genomic_DNA"/>
</dbReference>
<reference evidence="1 2" key="1">
    <citation type="submission" date="2023-07" db="EMBL/GenBank/DDBJ databases">
        <title>Genomic Encyclopedia of Type Strains, Phase IV (KMG-IV): sequencing the most valuable type-strain genomes for metagenomic binning, comparative biology and taxonomic classification.</title>
        <authorList>
            <person name="Goeker M."/>
        </authorList>
    </citation>
    <scope>NUCLEOTIDE SEQUENCE [LARGE SCALE GENOMIC DNA]</scope>
    <source>
        <strain evidence="1 2">DSM 23948</strain>
    </source>
</reference>
<accession>A0ABT9V3X1</accession>
<dbReference type="Proteomes" id="UP001231362">
    <property type="component" value="Unassembled WGS sequence"/>
</dbReference>
<evidence type="ECO:0000313" key="1">
    <source>
        <dbReference type="EMBL" id="MDQ0155637.1"/>
    </source>
</evidence>
<protein>
    <submittedName>
        <fullName evidence="1">Uncharacterized protein</fullName>
    </submittedName>
</protein>